<organism evidence="3 4">
    <name type="scientific">Hufsiella ginkgonis</name>
    <dbReference type="NCBI Taxonomy" id="2695274"/>
    <lineage>
        <taxon>Bacteria</taxon>
        <taxon>Pseudomonadati</taxon>
        <taxon>Bacteroidota</taxon>
        <taxon>Sphingobacteriia</taxon>
        <taxon>Sphingobacteriales</taxon>
        <taxon>Sphingobacteriaceae</taxon>
        <taxon>Hufsiella</taxon>
    </lineage>
</organism>
<dbReference type="AlphaFoldDB" id="A0A7K1XTZ7"/>
<dbReference type="CDD" id="cd04501">
    <property type="entry name" value="SGNH_hydrolase_like_4"/>
    <property type="match status" value="1"/>
</dbReference>
<dbReference type="Proteomes" id="UP000451233">
    <property type="component" value="Unassembled WGS sequence"/>
</dbReference>
<evidence type="ECO:0000313" key="3">
    <source>
        <dbReference type="EMBL" id="MXV14267.1"/>
    </source>
</evidence>
<gene>
    <name evidence="3" type="ORF">GS398_03075</name>
</gene>
<dbReference type="Pfam" id="PF13472">
    <property type="entry name" value="Lipase_GDSL_2"/>
    <property type="match status" value="1"/>
</dbReference>
<dbReference type="PANTHER" id="PTHR30383:SF5">
    <property type="entry name" value="SGNH HYDROLASE-TYPE ESTERASE DOMAIN-CONTAINING PROTEIN"/>
    <property type="match status" value="1"/>
</dbReference>
<dbReference type="Gene3D" id="3.40.50.1110">
    <property type="entry name" value="SGNH hydrolase"/>
    <property type="match status" value="1"/>
</dbReference>
<keyword evidence="3" id="KW-0378">Hydrolase</keyword>
<protein>
    <submittedName>
        <fullName evidence="3">Acylhydrolase</fullName>
    </submittedName>
</protein>
<dbReference type="PANTHER" id="PTHR30383">
    <property type="entry name" value="THIOESTERASE 1/PROTEASE 1/LYSOPHOSPHOLIPASE L1"/>
    <property type="match status" value="1"/>
</dbReference>
<feature type="domain" description="SGNH hydrolase-type esterase" evidence="2">
    <location>
        <begin position="50"/>
        <end position="212"/>
    </location>
</feature>
<feature type="chain" id="PRO_5029562473" evidence="1">
    <location>
        <begin position="22"/>
        <end position="225"/>
    </location>
</feature>
<feature type="signal peptide" evidence="1">
    <location>
        <begin position="1"/>
        <end position="21"/>
    </location>
</feature>
<name>A0A7K1XTZ7_9SPHI</name>
<dbReference type="RefSeq" id="WP_160905250.1">
    <property type="nucleotide sequence ID" value="NZ_WVHS01000001.1"/>
</dbReference>
<evidence type="ECO:0000259" key="2">
    <source>
        <dbReference type="Pfam" id="PF13472"/>
    </source>
</evidence>
<reference evidence="3 4" key="1">
    <citation type="submission" date="2019-11" db="EMBL/GenBank/DDBJ databases">
        <title>Pedobacter sp. HMF7056 Genome sequencing and assembly.</title>
        <authorList>
            <person name="Kang H."/>
            <person name="Kim H."/>
            <person name="Joh K."/>
        </authorList>
    </citation>
    <scope>NUCLEOTIDE SEQUENCE [LARGE SCALE GENOMIC DNA]</scope>
    <source>
        <strain evidence="3 4">HMF7056</strain>
    </source>
</reference>
<dbReference type="InterPro" id="IPR036514">
    <property type="entry name" value="SGNH_hydro_sf"/>
</dbReference>
<dbReference type="EMBL" id="WVHS01000001">
    <property type="protein sequence ID" value="MXV14267.1"/>
    <property type="molecule type" value="Genomic_DNA"/>
</dbReference>
<evidence type="ECO:0000313" key="4">
    <source>
        <dbReference type="Proteomes" id="UP000451233"/>
    </source>
</evidence>
<dbReference type="InterPro" id="IPR013830">
    <property type="entry name" value="SGNH_hydro"/>
</dbReference>
<dbReference type="GO" id="GO:0004622">
    <property type="term" value="F:phosphatidylcholine lysophospholipase activity"/>
    <property type="evidence" value="ECO:0007669"/>
    <property type="project" value="TreeGrafter"/>
</dbReference>
<accession>A0A7K1XTZ7</accession>
<keyword evidence="1" id="KW-0732">Signal</keyword>
<proteinExistence type="predicted"/>
<dbReference type="SUPFAM" id="SSF52266">
    <property type="entry name" value="SGNH hydrolase"/>
    <property type="match status" value="1"/>
</dbReference>
<dbReference type="InterPro" id="IPR051532">
    <property type="entry name" value="Ester_Hydrolysis_Enzymes"/>
</dbReference>
<keyword evidence="4" id="KW-1185">Reference proteome</keyword>
<comment type="caution">
    <text evidence="3">The sequence shown here is derived from an EMBL/GenBank/DDBJ whole genome shotgun (WGS) entry which is preliminary data.</text>
</comment>
<evidence type="ECO:0000256" key="1">
    <source>
        <dbReference type="SAM" id="SignalP"/>
    </source>
</evidence>
<sequence>MKTLKVALFLSLFFAASFANAQDWPNLARYRADNEKLKRNSPGPVNAVYMGDSITDGWIVASPDFFSQNGYVDRGISGQTSPQMLVRFRADVIDLKPKAVVILCGTNDIAGNTGPSTLEMTENNIMCMTDLAKANKIKVVLCSVLPANKFGWKPALQPAGDIIALNTWIKAYAKSKKIPYVDYHTAMVDDQKGLKKEYSGDGVHPNKAGYAVMERLVQEVMKKVL</sequence>